<keyword evidence="3" id="KW-1185">Reference proteome</keyword>
<evidence type="ECO:0000313" key="3">
    <source>
        <dbReference type="Proteomes" id="UP000187203"/>
    </source>
</evidence>
<dbReference type="Proteomes" id="UP000187203">
    <property type="component" value="Unassembled WGS sequence"/>
</dbReference>
<evidence type="ECO:0000313" key="2">
    <source>
        <dbReference type="EMBL" id="OMO79152.1"/>
    </source>
</evidence>
<organism evidence="2 3">
    <name type="scientific">Corchorus olitorius</name>
    <dbReference type="NCBI Taxonomy" id="93759"/>
    <lineage>
        <taxon>Eukaryota</taxon>
        <taxon>Viridiplantae</taxon>
        <taxon>Streptophyta</taxon>
        <taxon>Embryophyta</taxon>
        <taxon>Tracheophyta</taxon>
        <taxon>Spermatophyta</taxon>
        <taxon>Magnoliopsida</taxon>
        <taxon>eudicotyledons</taxon>
        <taxon>Gunneridae</taxon>
        <taxon>Pentapetalae</taxon>
        <taxon>rosids</taxon>
        <taxon>malvids</taxon>
        <taxon>Malvales</taxon>
        <taxon>Malvaceae</taxon>
        <taxon>Grewioideae</taxon>
        <taxon>Apeibeae</taxon>
        <taxon>Corchorus</taxon>
    </lineage>
</organism>
<gene>
    <name evidence="2" type="ORF">COLO4_24528</name>
</gene>
<name>A0A1R3I989_9ROSI</name>
<dbReference type="AlphaFoldDB" id="A0A1R3I989"/>
<feature type="compositionally biased region" description="Polar residues" evidence="1">
    <location>
        <begin position="74"/>
        <end position="84"/>
    </location>
</feature>
<feature type="region of interest" description="Disordered" evidence="1">
    <location>
        <begin position="1"/>
        <end position="107"/>
    </location>
</feature>
<accession>A0A1R3I989</accession>
<proteinExistence type="predicted"/>
<protein>
    <submittedName>
        <fullName evidence="2">DNA replication licensing factor Mcm2</fullName>
    </submittedName>
</protein>
<dbReference type="OrthoDB" id="844at2759"/>
<feature type="compositionally biased region" description="Acidic residues" evidence="1">
    <location>
        <begin position="1"/>
        <end position="10"/>
    </location>
</feature>
<feature type="compositionally biased region" description="Basic and acidic residues" evidence="1">
    <location>
        <begin position="11"/>
        <end position="32"/>
    </location>
</feature>
<sequence length="133" mass="15638">MDDSLEDERDLDQNMQDRRAAELELDTRDARLSNRKLPQLLHDQDDDNYRPSKRSRADFRPPTAARSYDDIDGMQSSLGRSQQSHSRDDVPMTDRTTDDYGYEDEDDQGNFEMYHIQGTLRRMHMVTLNMYAS</sequence>
<dbReference type="EMBL" id="AWUE01018631">
    <property type="protein sequence ID" value="OMO79152.1"/>
    <property type="molecule type" value="Genomic_DNA"/>
</dbReference>
<reference evidence="3" key="1">
    <citation type="submission" date="2013-09" db="EMBL/GenBank/DDBJ databases">
        <title>Corchorus olitorius genome sequencing.</title>
        <authorList>
            <person name="Alam M."/>
            <person name="Haque M.S."/>
            <person name="Islam M.S."/>
            <person name="Emdad E.M."/>
            <person name="Islam M.M."/>
            <person name="Ahmed B."/>
            <person name="Halim A."/>
            <person name="Hossen Q.M.M."/>
            <person name="Hossain M.Z."/>
            <person name="Ahmed R."/>
            <person name="Khan M.M."/>
            <person name="Islam R."/>
            <person name="Rashid M.M."/>
            <person name="Khan S.A."/>
            <person name="Rahman M.S."/>
            <person name="Alam M."/>
            <person name="Yahiya A.S."/>
            <person name="Khan M.S."/>
            <person name="Azam M.S."/>
            <person name="Haque T."/>
            <person name="Lashkar M.Z.H."/>
            <person name="Akhand A.I."/>
            <person name="Morshed G."/>
            <person name="Roy S."/>
            <person name="Uddin K.S."/>
            <person name="Rabeya T."/>
            <person name="Hossain A.S."/>
            <person name="Chowdhury A."/>
            <person name="Snigdha A.R."/>
            <person name="Mortoza M.S."/>
            <person name="Matin S.A."/>
            <person name="Hoque S.M.E."/>
            <person name="Islam M.K."/>
            <person name="Roy D.K."/>
            <person name="Haider R."/>
            <person name="Moosa M.M."/>
            <person name="Elias S.M."/>
            <person name="Hasan A.M."/>
            <person name="Jahan S."/>
            <person name="Shafiuddin M."/>
            <person name="Mahmood N."/>
            <person name="Shommy N.S."/>
        </authorList>
    </citation>
    <scope>NUCLEOTIDE SEQUENCE [LARGE SCALE GENOMIC DNA]</scope>
    <source>
        <strain evidence="3">cv. O-4</strain>
    </source>
</reference>
<feature type="compositionally biased region" description="Basic and acidic residues" evidence="1">
    <location>
        <begin position="85"/>
        <end position="98"/>
    </location>
</feature>
<dbReference type="STRING" id="93759.A0A1R3I989"/>
<comment type="caution">
    <text evidence="2">The sequence shown here is derived from an EMBL/GenBank/DDBJ whole genome shotgun (WGS) entry which is preliminary data.</text>
</comment>
<evidence type="ECO:0000256" key="1">
    <source>
        <dbReference type="SAM" id="MobiDB-lite"/>
    </source>
</evidence>
<feature type="compositionally biased region" description="Basic and acidic residues" evidence="1">
    <location>
        <begin position="47"/>
        <end position="59"/>
    </location>
</feature>